<organism evidence="2 3">
    <name type="scientific">Saprolegnia diclina (strain VS20)</name>
    <dbReference type="NCBI Taxonomy" id="1156394"/>
    <lineage>
        <taxon>Eukaryota</taxon>
        <taxon>Sar</taxon>
        <taxon>Stramenopiles</taxon>
        <taxon>Oomycota</taxon>
        <taxon>Saprolegniomycetes</taxon>
        <taxon>Saprolegniales</taxon>
        <taxon>Saprolegniaceae</taxon>
        <taxon>Saprolegnia</taxon>
    </lineage>
</organism>
<feature type="transmembrane region" description="Helical" evidence="1">
    <location>
        <begin position="180"/>
        <end position="199"/>
    </location>
</feature>
<dbReference type="InterPro" id="IPR010640">
    <property type="entry name" value="Low_temperature_requirement_A"/>
</dbReference>
<keyword evidence="1" id="KW-0472">Membrane</keyword>
<dbReference type="PANTHER" id="PTHR36840">
    <property type="entry name" value="BLL5714 PROTEIN"/>
    <property type="match status" value="1"/>
</dbReference>
<feature type="transmembrane region" description="Helical" evidence="1">
    <location>
        <begin position="109"/>
        <end position="127"/>
    </location>
</feature>
<keyword evidence="1" id="KW-0812">Transmembrane</keyword>
<dbReference type="Proteomes" id="UP000030762">
    <property type="component" value="Unassembled WGS sequence"/>
</dbReference>
<dbReference type="VEuPathDB" id="FungiDB:SDRG_15521"/>
<gene>
    <name evidence="2" type="ORF">SDRG_15521</name>
</gene>
<evidence type="ECO:0000256" key="1">
    <source>
        <dbReference type="SAM" id="Phobius"/>
    </source>
</evidence>
<accession>T0R3Q5</accession>
<feature type="transmembrane region" description="Helical" evidence="1">
    <location>
        <begin position="268"/>
        <end position="291"/>
    </location>
</feature>
<dbReference type="EMBL" id="JH767225">
    <property type="protein sequence ID" value="EQC26683.1"/>
    <property type="molecule type" value="Genomic_DNA"/>
</dbReference>
<dbReference type="OrthoDB" id="191995at2759"/>
<proteinExistence type="predicted"/>
<protein>
    <recommendedName>
        <fullName evidence="4">Low temperature requirement protein LtrA</fullName>
    </recommendedName>
</protein>
<dbReference type="InParanoid" id="T0R3Q5"/>
<name>T0R3Q5_SAPDV</name>
<dbReference type="AlphaFoldDB" id="T0R3Q5"/>
<evidence type="ECO:0008006" key="4">
    <source>
        <dbReference type="Google" id="ProtNLM"/>
    </source>
</evidence>
<evidence type="ECO:0000313" key="2">
    <source>
        <dbReference type="EMBL" id="EQC26683.1"/>
    </source>
</evidence>
<reference evidence="2 3" key="1">
    <citation type="submission" date="2012-04" db="EMBL/GenBank/DDBJ databases">
        <title>The Genome Sequence of Saprolegnia declina VS20.</title>
        <authorList>
            <consortium name="The Broad Institute Genome Sequencing Platform"/>
            <person name="Russ C."/>
            <person name="Nusbaum C."/>
            <person name="Tyler B."/>
            <person name="van West P."/>
            <person name="Dieguez-Uribeondo J."/>
            <person name="de Bruijn I."/>
            <person name="Tripathy S."/>
            <person name="Jiang R."/>
            <person name="Young S.K."/>
            <person name="Zeng Q."/>
            <person name="Gargeya S."/>
            <person name="Fitzgerald M."/>
            <person name="Haas B."/>
            <person name="Abouelleil A."/>
            <person name="Alvarado L."/>
            <person name="Arachchi H.M."/>
            <person name="Berlin A."/>
            <person name="Chapman S.B."/>
            <person name="Goldberg J."/>
            <person name="Griggs A."/>
            <person name="Gujja S."/>
            <person name="Hansen M."/>
            <person name="Howarth C."/>
            <person name="Imamovic A."/>
            <person name="Larimer J."/>
            <person name="McCowen C."/>
            <person name="Montmayeur A."/>
            <person name="Murphy C."/>
            <person name="Neiman D."/>
            <person name="Pearson M."/>
            <person name="Priest M."/>
            <person name="Roberts A."/>
            <person name="Saif S."/>
            <person name="Shea T."/>
            <person name="Sisk P."/>
            <person name="Sykes S."/>
            <person name="Wortman J."/>
            <person name="Nusbaum C."/>
            <person name="Birren B."/>
        </authorList>
    </citation>
    <scope>NUCLEOTIDE SEQUENCE [LARGE SCALE GENOMIC DNA]</scope>
    <source>
        <strain evidence="2 3">VS20</strain>
    </source>
</reference>
<keyword evidence="1" id="KW-1133">Transmembrane helix</keyword>
<feature type="transmembrane region" description="Helical" evidence="1">
    <location>
        <begin position="234"/>
        <end position="256"/>
    </location>
</feature>
<feature type="transmembrane region" description="Helical" evidence="1">
    <location>
        <begin position="84"/>
        <end position="103"/>
    </location>
</feature>
<feature type="transmembrane region" description="Helical" evidence="1">
    <location>
        <begin position="311"/>
        <end position="331"/>
    </location>
</feature>
<dbReference type="PANTHER" id="PTHR36840:SF1">
    <property type="entry name" value="BLL5714 PROTEIN"/>
    <property type="match status" value="1"/>
</dbReference>
<dbReference type="eggNOG" id="ENOG502SEA8">
    <property type="taxonomic scope" value="Eukaryota"/>
</dbReference>
<feature type="transmembrane region" description="Helical" evidence="1">
    <location>
        <begin position="352"/>
        <end position="373"/>
    </location>
</feature>
<feature type="transmembrane region" description="Helical" evidence="1">
    <location>
        <begin position="29"/>
        <end position="46"/>
    </location>
</feature>
<feature type="transmembrane region" description="Helical" evidence="1">
    <location>
        <begin position="385"/>
        <end position="409"/>
    </location>
</feature>
<evidence type="ECO:0000313" key="3">
    <source>
        <dbReference type="Proteomes" id="UP000030762"/>
    </source>
</evidence>
<dbReference type="Pfam" id="PF06772">
    <property type="entry name" value="LtrA"/>
    <property type="match status" value="1"/>
</dbReference>
<sequence>MLRTFRAKPTLSANQVGDYEEKVAQWFELFLDLVFVGVCASVAHHLEAHVTWHGVCDFIFLLTQYTAGWLLYTNFVSRFNETSLVHCVFLFVLLCGFGGMVLGGSPNQAFTTGLLLVRLGVLCMNANMYLRLPASRQQVWLDLVLLLCSIGILGVGLTASTTELYWCYGAVLFLEIPVRGIWMINQWLFATSVHVYINIDHANERASNLVLVTLGEAVLAAIQNNDDADRVTPRFYLCMLLSLVVSFGLALFYHTVQPPRPFHALKRSATFAFGFYMVHFALWPSLVALGVGTAVVKRAVLAHARLDRAEIYLLFGSLSASMLCILLLRLLHYGGRQPTSWDAPRVRALKQLWWAIIALSPVHAILDAVVLLYCGRDDDSVDSINALLAAAATVVWWIVVETAIMGALLRLGGQFKLHATDIDDVDDDEPPASTPRAGYRAYDGLV</sequence>
<dbReference type="RefSeq" id="XP_008619918.1">
    <property type="nucleotide sequence ID" value="XM_008621696.1"/>
</dbReference>
<keyword evidence="3" id="KW-1185">Reference proteome</keyword>
<feature type="transmembrane region" description="Helical" evidence="1">
    <location>
        <begin position="52"/>
        <end position="72"/>
    </location>
</feature>
<feature type="transmembrane region" description="Helical" evidence="1">
    <location>
        <begin position="139"/>
        <end position="160"/>
    </location>
</feature>
<dbReference type="GeneID" id="19956248"/>